<dbReference type="AlphaFoldDB" id="A0A9W9KDR6"/>
<comment type="caution">
    <text evidence="2">The sequence shown here is derived from an EMBL/GenBank/DDBJ whole genome shotgun (WGS) entry which is preliminary data.</text>
</comment>
<accession>A0A9W9KDR6</accession>
<evidence type="ECO:0000256" key="1">
    <source>
        <dbReference type="SAM" id="MobiDB-lite"/>
    </source>
</evidence>
<dbReference type="OrthoDB" id="4439444at2759"/>
<evidence type="ECO:0000313" key="2">
    <source>
        <dbReference type="EMBL" id="KAJ5102750.1"/>
    </source>
</evidence>
<gene>
    <name evidence="2" type="ORF">N7532_003279</name>
</gene>
<proteinExistence type="predicted"/>
<sequence length="83" mass="8661">MASQNPAQGFGGKAPPSSSSSNPASQATRDKEFYSSFLQKLLDVIGQADDATVNHVVTTVRSGASHDQILALVNDLSKRGKGT</sequence>
<dbReference type="RefSeq" id="XP_056476130.1">
    <property type="nucleotide sequence ID" value="XM_056615773.1"/>
</dbReference>
<organism evidence="2 3">
    <name type="scientific">Penicillium argentinense</name>
    <dbReference type="NCBI Taxonomy" id="1131581"/>
    <lineage>
        <taxon>Eukaryota</taxon>
        <taxon>Fungi</taxon>
        <taxon>Dikarya</taxon>
        <taxon>Ascomycota</taxon>
        <taxon>Pezizomycotina</taxon>
        <taxon>Eurotiomycetes</taxon>
        <taxon>Eurotiomycetidae</taxon>
        <taxon>Eurotiales</taxon>
        <taxon>Aspergillaceae</taxon>
        <taxon>Penicillium</taxon>
    </lineage>
</organism>
<dbReference type="EMBL" id="JAPQKI010000004">
    <property type="protein sequence ID" value="KAJ5102750.1"/>
    <property type="molecule type" value="Genomic_DNA"/>
</dbReference>
<reference evidence="2" key="2">
    <citation type="journal article" date="2023" name="IMA Fungus">
        <title>Comparative genomic study of the Penicillium genus elucidates a diverse pangenome and 15 lateral gene transfer events.</title>
        <authorList>
            <person name="Petersen C."/>
            <person name="Sorensen T."/>
            <person name="Nielsen M.R."/>
            <person name="Sondergaard T.E."/>
            <person name="Sorensen J.L."/>
            <person name="Fitzpatrick D.A."/>
            <person name="Frisvad J.C."/>
            <person name="Nielsen K.L."/>
        </authorList>
    </citation>
    <scope>NUCLEOTIDE SEQUENCE</scope>
    <source>
        <strain evidence="2">IBT 30761</strain>
    </source>
</reference>
<reference evidence="2" key="1">
    <citation type="submission" date="2022-11" db="EMBL/GenBank/DDBJ databases">
        <authorList>
            <person name="Petersen C."/>
        </authorList>
    </citation>
    <scope>NUCLEOTIDE SEQUENCE</scope>
    <source>
        <strain evidence="2">IBT 30761</strain>
    </source>
</reference>
<evidence type="ECO:0000313" key="3">
    <source>
        <dbReference type="Proteomes" id="UP001149074"/>
    </source>
</evidence>
<protein>
    <submittedName>
        <fullName evidence="2">Uncharacterized protein</fullName>
    </submittedName>
</protein>
<feature type="region of interest" description="Disordered" evidence="1">
    <location>
        <begin position="1"/>
        <end position="29"/>
    </location>
</feature>
<feature type="compositionally biased region" description="Low complexity" evidence="1">
    <location>
        <begin position="14"/>
        <end position="27"/>
    </location>
</feature>
<dbReference type="GeneID" id="81354752"/>
<name>A0A9W9KDR6_9EURO</name>
<dbReference type="Proteomes" id="UP001149074">
    <property type="component" value="Unassembled WGS sequence"/>
</dbReference>
<keyword evidence="3" id="KW-1185">Reference proteome</keyword>